<evidence type="ECO:0000256" key="2">
    <source>
        <dbReference type="ARBA" id="ARBA00004651"/>
    </source>
</evidence>
<dbReference type="AlphaFoldDB" id="A0A8C7N5E2"/>
<evidence type="ECO:0000256" key="17">
    <source>
        <dbReference type="SAM" id="Phobius"/>
    </source>
</evidence>
<name>A0A8C7N5E2_ONCKI</name>
<feature type="transmembrane region" description="Helical" evidence="17">
    <location>
        <begin position="131"/>
        <end position="153"/>
    </location>
</feature>
<feature type="region of interest" description="Disordered" evidence="16">
    <location>
        <begin position="506"/>
        <end position="569"/>
    </location>
</feature>
<evidence type="ECO:0000256" key="11">
    <source>
        <dbReference type="ARBA" id="ARBA00033167"/>
    </source>
</evidence>
<evidence type="ECO:0000313" key="18">
    <source>
        <dbReference type="Ensembl" id="ENSOKIP00005103360.1"/>
    </source>
</evidence>
<evidence type="ECO:0000256" key="3">
    <source>
        <dbReference type="ARBA" id="ARBA00006595"/>
    </source>
</evidence>
<dbReference type="GO" id="GO:0015175">
    <property type="term" value="F:neutral L-amino acid transmembrane transporter activity"/>
    <property type="evidence" value="ECO:0007669"/>
    <property type="project" value="TreeGrafter"/>
</dbReference>
<dbReference type="SUPFAM" id="SSF103473">
    <property type="entry name" value="MFS general substrate transporter"/>
    <property type="match status" value="1"/>
</dbReference>
<dbReference type="GO" id="GO:0015179">
    <property type="term" value="F:L-amino acid transmembrane transporter activity"/>
    <property type="evidence" value="ECO:0007669"/>
    <property type="project" value="TreeGrafter"/>
</dbReference>
<keyword evidence="7 17" id="KW-1133">Transmembrane helix</keyword>
<comment type="catalytic activity">
    <reaction evidence="12">
        <text>L-phenylalanine(in) = L-phenylalanine(out)</text>
        <dbReference type="Rhea" id="RHEA:27950"/>
        <dbReference type="ChEBI" id="CHEBI:58095"/>
    </reaction>
</comment>
<evidence type="ECO:0000256" key="12">
    <source>
        <dbReference type="ARBA" id="ARBA00036466"/>
    </source>
</evidence>
<comment type="similarity">
    <text evidence="3">Belongs to the SLC43A transporter (TC 2.A.1.44) family.</text>
</comment>
<feature type="compositionally biased region" description="Basic residues" evidence="16">
    <location>
        <begin position="541"/>
        <end position="562"/>
    </location>
</feature>
<feature type="compositionally biased region" description="Basic residues" evidence="16">
    <location>
        <begin position="517"/>
        <end position="531"/>
    </location>
</feature>
<evidence type="ECO:0000256" key="8">
    <source>
        <dbReference type="ARBA" id="ARBA00023136"/>
    </source>
</evidence>
<dbReference type="Proteomes" id="UP000694557">
    <property type="component" value="Unassembled WGS sequence"/>
</dbReference>
<evidence type="ECO:0000256" key="4">
    <source>
        <dbReference type="ARBA" id="ARBA00020691"/>
    </source>
</evidence>
<dbReference type="Gene3D" id="1.20.1250.20">
    <property type="entry name" value="MFS general substrate transporter like domains"/>
    <property type="match status" value="1"/>
</dbReference>
<dbReference type="PANTHER" id="PTHR20766">
    <property type="entry name" value="LARGE NEUTRAL AMINO ACIDS TRANSPORTER SMALL SUBUNIT 4-LIKE ISOFORM X1"/>
    <property type="match status" value="1"/>
</dbReference>
<evidence type="ECO:0000256" key="1">
    <source>
        <dbReference type="ARBA" id="ARBA00004187"/>
    </source>
</evidence>
<organism evidence="18 19">
    <name type="scientific">Oncorhynchus kisutch</name>
    <name type="common">Coho salmon</name>
    <name type="synonym">Salmo kisutch</name>
    <dbReference type="NCBI Taxonomy" id="8019"/>
    <lineage>
        <taxon>Eukaryota</taxon>
        <taxon>Metazoa</taxon>
        <taxon>Chordata</taxon>
        <taxon>Craniata</taxon>
        <taxon>Vertebrata</taxon>
        <taxon>Euteleostomi</taxon>
        <taxon>Actinopterygii</taxon>
        <taxon>Neopterygii</taxon>
        <taxon>Teleostei</taxon>
        <taxon>Protacanthopterygii</taxon>
        <taxon>Salmoniformes</taxon>
        <taxon>Salmonidae</taxon>
        <taxon>Salmoninae</taxon>
        <taxon>Oncorhynchus</taxon>
    </lineage>
</organism>
<feature type="transmembrane region" description="Helical" evidence="17">
    <location>
        <begin position="404"/>
        <end position="427"/>
    </location>
</feature>
<feature type="transmembrane region" description="Helical" evidence="17">
    <location>
        <begin position="303"/>
        <end position="324"/>
    </location>
</feature>
<feature type="transmembrane region" description="Helical" evidence="17">
    <location>
        <begin position="461"/>
        <end position="478"/>
    </location>
</feature>
<evidence type="ECO:0000256" key="13">
    <source>
        <dbReference type="ARBA" id="ARBA00036530"/>
    </source>
</evidence>
<keyword evidence="5" id="KW-1003">Cell membrane</keyword>
<proteinExistence type="inferred from homology"/>
<dbReference type="InterPro" id="IPR036259">
    <property type="entry name" value="MFS_trans_sf"/>
</dbReference>
<comment type="catalytic activity">
    <reaction evidence="15">
        <text>L-leucine(in) = L-leucine(out)</text>
        <dbReference type="Rhea" id="RHEA:73011"/>
        <dbReference type="ChEBI" id="CHEBI:57427"/>
    </reaction>
</comment>
<feature type="transmembrane region" description="Helical" evidence="17">
    <location>
        <begin position="165"/>
        <end position="184"/>
    </location>
</feature>
<comment type="subcellular location">
    <subcellularLocation>
        <location evidence="1">Basolateral cell membrane</location>
    </subcellularLocation>
    <subcellularLocation>
        <location evidence="2">Cell membrane</location>
        <topology evidence="2">Multi-pass membrane protein</topology>
    </subcellularLocation>
</comment>
<gene>
    <name evidence="18" type="primary">SLC43A2</name>
</gene>
<feature type="transmembrane region" description="Helical" evidence="17">
    <location>
        <begin position="344"/>
        <end position="365"/>
    </location>
</feature>
<feature type="transmembrane region" description="Helical" evidence="17">
    <location>
        <begin position="190"/>
        <end position="214"/>
    </location>
</feature>
<evidence type="ECO:0000313" key="19">
    <source>
        <dbReference type="Proteomes" id="UP000694557"/>
    </source>
</evidence>
<dbReference type="Pfam" id="PF07690">
    <property type="entry name" value="MFS_1"/>
    <property type="match status" value="1"/>
</dbReference>
<accession>A0A8C7N5E2</accession>
<keyword evidence="8 17" id="KW-0472">Membrane</keyword>
<sequence length="596" mass="66148">MAPSLATAFARRWWMAVTAIIENLLFSAVLLGWGSLLIMLKSEGYYSYMPLAPQDPNGPMRMNGWLICKDQDEMLNLAFTVGSFLLSAITLPLGIVMDKYGPRNLRLLGSACFSFSCLLIAYGAYNPDELSILIFIALTFNGFGGMCMTFTSLTLPNMFGDLRSTFIALMIGSYASSAVTFPGVKVIYDLGVTFITIMVVWAACSGLVFFNCFFNWPLEPFPGPEDMDYSVKVKFSWLGFDHKITGKQFYHQVTTVGKRLSVSNSLKQRELATKEGHKLCLSTMDLEVSKRPNEESQSFMQSIISPLFILSLVTMSITQLRLIFYMGAMNNILEALSDGDLNTVSLYSSIFGMLQLLCLMTTPVIGQIMDWKLKDCEDAEGEEETGLDKSAKPRDRQIQKVTNAMRAFILTNVLLVGFGITCLVPNLPLQILSFVLHTVVRGFIHSATGGLYAAVYPSSQFGSLTGMQSLVSALFALFQQPLFMAMMGPLKGDPLWVRIHTHTAHTHTAHSNSTHTQHTHTAHTHTAHTHTAHSNSTHTHSALKQHTHTAHTHSTHTQHTHTQRTQTAHTLAEHTKSNVCIKTFLHQQLSQSRNSA</sequence>
<evidence type="ECO:0000256" key="15">
    <source>
        <dbReference type="ARBA" id="ARBA00036887"/>
    </source>
</evidence>
<dbReference type="GeneTree" id="ENSGT00940000153576"/>
<evidence type="ECO:0000256" key="16">
    <source>
        <dbReference type="SAM" id="MobiDB-lite"/>
    </source>
</evidence>
<evidence type="ECO:0000256" key="7">
    <source>
        <dbReference type="ARBA" id="ARBA00022989"/>
    </source>
</evidence>
<dbReference type="Ensembl" id="ENSOKIT00005110794.1">
    <property type="protein sequence ID" value="ENSOKIP00005103360.1"/>
    <property type="gene ID" value="ENSOKIG00005044615.1"/>
</dbReference>
<evidence type="ECO:0000256" key="14">
    <source>
        <dbReference type="ARBA" id="ARBA00036777"/>
    </source>
</evidence>
<feature type="transmembrane region" description="Helical" evidence="17">
    <location>
        <begin position="12"/>
        <end position="40"/>
    </location>
</feature>
<evidence type="ECO:0000256" key="5">
    <source>
        <dbReference type="ARBA" id="ARBA00022475"/>
    </source>
</evidence>
<comment type="catalytic activity">
    <reaction evidence="13">
        <text>L-methionine(in) = L-methionine(out)</text>
        <dbReference type="Rhea" id="RHEA:70939"/>
        <dbReference type="ChEBI" id="CHEBI:57844"/>
    </reaction>
</comment>
<evidence type="ECO:0000256" key="10">
    <source>
        <dbReference type="ARBA" id="ARBA00030359"/>
    </source>
</evidence>
<dbReference type="GO" id="GO:0016323">
    <property type="term" value="C:basolateral plasma membrane"/>
    <property type="evidence" value="ECO:0007669"/>
    <property type="project" value="UniProtKB-SubCell"/>
</dbReference>
<feature type="transmembrane region" description="Helical" evidence="17">
    <location>
        <begin position="107"/>
        <end position="125"/>
    </location>
</feature>
<keyword evidence="19" id="KW-1185">Reference proteome</keyword>
<reference evidence="18" key="2">
    <citation type="submission" date="2025-09" db="UniProtKB">
        <authorList>
            <consortium name="Ensembl"/>
        </authorList>
    </citation>
    <scope>IDENTIFICATION</scope>
</reference>
<evidence type="ECO:0000256" key="6">
    <source>
        <dbReference type="ARBA" id="ARBA00022692"/>
    </source>
</evidence>
<comment type="catalytic activity">
    <reaction evidence="14">
        <text>L-isoleucine(in) = L-isoleucine(out)</text>
        <dbReference type="Rhea" id="RHEA:70943"/>
        <dbReference type="ChEBI" id="CHEBI:58045"/>
    </reaction>
</comment>
<dbReference type="InterPro" id="IPR011701">
    <property type="entry name" value="MFS"/>
</dbReference>
<protein>
    <recommendedName>
        <fullName evidence="4">Large neutral amino acids transporter small subunit 4</fullName>
    </recommendedName>
    <alternativeName>
        <fullName evidence="11">L-type amino acid transporter 4</fullName>
    </alternativeName>
    <alternativeName>
        <fullName evidence="10">Solute carrier family 43 member 2</fullName>
    </alternativeName>
</protein>
<evidence type="ECO:0000256" key="9">
    <source>
        <dbReference type="ARBA" id="ARBA00023180"/>
    </source>
</evidence>
<dbReference type="PANTHER" id="PTHR20766:SF2">
    <property type="entry name" value="LARGE NEUTRAL AMINO ACIDS TRANSPORTER SMALL SUBUNIT 4"/>
    <property type="match status" value="1"/>
</dbReference>
<keyword evidence="6 17" id="KW-0812">Transmembrane</keyword>
<keyword evidence="9" id="KW-0325">Glycoprotein</keyword>
<reference evidence="18" key="1">
    <citation type="submission" date="2025-08" db="UniProtKB">
        <authorList>
            <consortium name="Ensembl"/>
        </authorList>
    </citation>
    <scope>IDENTIFICATION</scope>
</reference>
<feature type="transmembrane region" description="Helical" evidence="17">
    <location>
        <begin position="74"/>
        <end position="95"/>
    </location>
</feature>